<dbReference type="EMBL" id="FZMO01000068">
    <property type="protein sequence ID" value="SNQ46881.1"/>
    <property type="molecule type" value="Genomic_DNA"/>
</dbReference>
<keyword evidence="3" id="KW-1185">Reference proteome</keyword>
<name>A0A2I2KMI8_9ACTN</name>
<reference evidence="2 3" key="1">
    <citation type="submission" date="2017-06" db="EMBL/GenBank/DDBJ databases">
        <authorList>
            <person name="Kim H.J."/>
            <person name="Triplett B.A."/>
        </authorList>
    </citation>
    <scope>NUCLEOTIDE SEQUENCE [LARGE SCALE GENOMIC DNA]</scope>
    <source>
        <strain evidence="2">FRACA_ARgP5</strain>
    </source>
</reference>
<sequence length="85" mass="9267">MGPLASSRRGASFGCLVAEILLSCPVGGWQIDGSVLPNRRMPHADACLPRPDRPRSMPGRSARRIGGTGGRPRAHRTRLRRVARR</sequence>
<protein>
    <submittedName>
        <fullName evidence="2">Uncharacterized protein</fullName>
    </submittedName>
</protein>
<dbReference type="AlphaFoldDB" id="A0A2I2KMI8"/>
<evidence type="ECO:0000313" key="2">
    <source>
        <dbReference type="EMBL" id="SNQ46881.1"/>
    </source>
</evidence>
<feature type="compositionally biased region" description="Basic residues" evidence="1">
    <location>
        <begin position="72"/>
        <end position="85"/>
    </location>
</feature>
<dbReference type="Proteomes" id="UP000234331">
    <property type="component" value="Unassembled WGS sequence"/>
</dbReference>
<evidence type="ECO:0000256" key="1">
    <source>
        <dbReference type="SAM" id="MobiDB-lite"/>
    </source>
</evidence>
<proteinExistence type="predicted"/>
<organism evidence="2 3">
    <name type="scientific">Frankia canadensis</name>
    <dbReference type="NCBI Taxonomy" id="1836972"/>
    <lineage>
        <taxon>Bacteria</taxon>
        <taxon>Bacillati</taxon>
        <taxon>Actinomycetota</taxon>
        <taxon>Actinomycetes</taxon>
        <taxon>Frankiales</taxon>
        <taxon>Frankiaceae</taxon>
        <taxon>Frankia</taxon>
    </lineage>
</organism>
<feature type="region of interest" description="Disordered" evidence="1">
    <location>
        <begin position="45"/>
        <end position="85"/>
    </location>
</feature>
<gene>
    <name evidence="2" type="ORF">FRACA_160033</name>
</gene>
<evidence type="ECO:0000313" key="3">
    <source>
        <dbReference type="Proteomes" id="UP000234331"/>
    </source>
</evidence>
<accession>A0A2I2KMI8</accession>